<keyword evidence="8" id="KW-1185">Reference proteome</keyword>
<evidence type="ECO:0000256" key="3">
    <source>
        <dbReference type="SAM" id="MobiDB-lite"/>
    </source>
</evidence>
<reference evidence="5 7" key="2">
    <citation type="submission" date="2018-12" db="EMBL/GenBank/DDBJ databases">
        <title>Streptomyces griseoviridis F1-27 complete genome.</title>
        <authorList>
            <person name="Mariita R.M."/>
            <person name="Sello J.K."/>
        </authorList>
    </citation>
    <scope>NUCLEOTIDE SEQUENCE [LARGE SCALE GENOMIC DNA]</scope>
    <source>
        <strain evidence="5 7">F1-27</strain>
    </source>
</reference>
<dbReference type="GO" id="GO:0016491">
    <property type="term" value="F:oxidoreductase activity"/>
    <property type="evidence" value="ECO:0007669"/>
    <property type="project" value="UniProtKB-KW"/>
</dbReference>
<dbReference type="PANTHER" id="PTHR43669">
    <property type="entry name" value="5-KETO-D-GLUCONATE 5-REDUCTASE"/>
    <property type="match status" value="1"/>
</dbReference>
<dbReference type="Gene3D" id="3.40.50.720">
    <property type="entry name" value="NAD(P)-binding Rossmann-like Domain"/>
    <property type="match status" value="1"/>
</dbReference>
<evidence type="ECO:0000313" key="6">
    <source>
        <dbReference type="EMBL" id="QCN89722.1"/>
    </source>
</evidence>
<comment type="similarity">
    <text evidence="1">Belongs to the short-chain dehydrogenases/reductases (SDR) family.</text>
</comment>
<accession>A0A3S9Z6K7</accession>
<dbReference type="InterPro" id="IPR013454">
    <property type="entry name" value="Bifunc_RhaD/ADH"/>
</dbReference>
<dbReference type="PANTHER" id="PTHR43669:SF8">
    <property type="entry name" value="SHORT-CHAIN TYPE DEHYDROGENASE_REDUCTASE-RELATED"/>
    <property type="match status" value="1"/>
</dbReference>
<dbReference type="NCBIfam" id="NF006188">
    <property type="entry name" value="PRK08324.1-1"/>
    <property type="match status" value="1"/>
</dbReference>
<dbReference type="InterPro" id="IPR002347">
    <property type="entry name" value="SDR_fam"/>
</dbReference>
<evidence type="ECO:0000313" key="7">
    <source>
        <dbReference type="Proteomes" id="UP000271291"/>
    </source>
</evidence>
<dbReference type="AlphaFoldDB" id="A0A3S9Z6K7"/>
<dbReference type="SUPFAM" id="SSF53639">
    <property type="entry name" value="AraD/HMP-PK domain-like"/>
    <property type="match status" value="1"/>
</dbReference>
<feature type="compositionally biased region" description="Polar residues" evidence="3">
    <location>
        <begin position="22"/>
        <end position="33"/>
    </location>
</feature>
<evidence type="ECO:0000256" key="2">
    <source>
        <dbReference type="ARBA" id="ARBA00023002"/>
    </source>
</evidence>
<organism evidence="5 7">
    <name type="scientific">Streptomyces griseoviridis</name>
    <dbReference type="NCBI Taxonomy" id="45398"/>
    <lineage>
        <taxon>Bacteria</taxon>
        <taxon>Bacillati</taxon>
        <taxon>Actinomycetota</taxon>
        <taxon>Actinomycetes</taxon>
        <taxon>Kitasatosporales</taxon>
        <taxon>Streptomycetaceae</taxon>
        <taxon>Streptomyces</taxon>
    </lineage>
</organism>
<dbReference type="SUPFAM" id="SSF51735">
    <property type="entry name" value="NAD(P)-binding Rossmann-fold domains"/>
    <property type="match status" value="1"/>
</dbReference>
<dbReference type="Pfam" id="PF00596">
    <property type="entry name" value="Aldolase_II"/>
    <property type="match status" value="1"/>
</dbReference>
<evidence type="ECO:0000259" key="4">
    <source>
        <dbReference type="SMART" id="SM01007"/>
    </source>
</evidence>
<gene>
    <name evidence="6" type="ORF">DDJ31_36065</name>
    <name evidence="5" type="ORF">ELQ87_03290</name>
</gene>
<dbReference type="SMART" id="SM01007">
    <property type="entry name" value="Aldolase_II"/>
    <property type="match status" value="1"/>
</dbReference>
<feature type="region of interest" description="Disordered" evidence="3">
    <location>
        <begin position="19"/>
        <end position="41"/>
    </location>
</feature>
<dbReference type="EMBL" id="CP034687">
    <property type="protein sequence ID" value="AZS83424.1"/>
    <property type="molecule type" value="Genomic_DNA"/>
</dbReference>
<dbReference type="InterPro" id="IPR036291">
    <property type="entry name" value="NAD(P)-bd_dom_sf"/>
</dbReference>
<proteinExistence type="inferred from homology"/>
<dbReference type="PRINTS" id="PR00081">
    <property type="entry name" value="GDHRDH"/>
</dbReference>
<dbReference type="FunFam" id="3.40.50.720:FF:000084">
    <property type="entry name" value="Short-chain dehydrogenase reductase"/>
    <property type="match status" value="1"/>
</dbReference>
<keyword evidence="2" id="KW-0560">Oxidoreductase</keyword>
<feature type="domain" description="Class II aldolase/adducin N-terminal" evidence="4">
    <location>
        <begin position="9"/>
        <end position="211"/>
    </location>
</feature>
<dbReference type="InterPro" id="IPR036409">
    <property type="entry name" value="Aldolase_II/adducin_N_sf"/>
</dbReference>
<protein>
    <submittedName>
        <fullName evidence="5">Bifunctional aldolase/short-chain dehydrogenase</fullName>
    </submittedName>
    <submittedName>
        <fullName evidence="6">Bifunctional rhamnulose-1-phosphate aldolase/short-chain dehydrogenase</fullName>
    </submittedName>
</protein>
<name>A0A3S9Z6K7_STRGD</name>
<evidence type="ECO:0000313" key="8">
    <source>
        <dbReference type="Proteomes" id="UP000501753"/>
    </source>
</evidence>
<dbReference type="Proteomes" id="UP000271291">
    <property type="component" value="Chromosome"/>
</dbReference>
<dbReference type="RefSeq" id="WP_127176335.1">
    <property type="nucleotide sequence ID" value="NZ_CP029078.1"/>
</dbReference>
<dbReference type="NCBIfam" id="TIGR02632">
    <property type="entry name" value="RhaD_aldol-ADH"/>
    <property type="match status" value="1"/>
</dbReference>
<dbReference type="KEGG" id="sgd:ELQ87_03290"/>
<reference evidence="6 8" key="1">
    <citation type="submission" date="2018-04" db="EMBL/GenBank/DDBJ databases">
        <title>Complete genome sequences of Streptomyces griseoviridis K61 and characterization of antagonistic properties of biological control agents.</title>
        <authorList>
            <person name="Mariita R.M."/>
            <person name="Sello J.K."/>
        </authorList>
    </citation>
    <scope>NUCLEOTIDE SEQUENCE [LARGE SCALE GENOMIC DNA]</scope>
    <source>
        <strain evidence="6 8">K61</strain>
    </source>
</reference>
<dbReference type="InterPro" id="IPR001303">
    <property type="entry name" value="Aldolase_II/adducin_N"/>
</dbReference>
<dbReference type="PRINTS" id="PR00080">
    <property type="entry name" value="SDRFAMILY"/>
</dbReference>
<sequence>MAPHPEAAALLARSHRLGADPRNTNYAGGNTSAKGAGTDPATGDDVELMWVKGSGGDLGTLTEAGLAALRIDRLRGLEAVYPGVEREDEMVAAFDYCLHGKGGAAPSIDTAMHGLVDAAHVDHLHPDSGIALACAADGEKLTAECFGDTVVWVPWRRPGFQLGLDIAAVKRDNPRAIGCVLGGHGITAWGDTSEECERNSLHIIRTAEAFLVERGRAEPFGPVLDGYAALPEAERRERAAALAPHVRAVASQDRPQVGHFTDSDVVLDFTARAEHPRLAALGTSCPDHFLRTKVRPLVLDLPPSAPLDEVIARLKELHTAYREEYAAYYARHALPDSPAMRGADPAIVLVPGVGMFSFGKDKQTARVAGEFYVNAINVMRGAEAVSRYAPIEESEKFRIEYWALEEAKLQRMPKPKPLATRVALVTGAGSGIGKAIARRLVDEGACVVIADLDADNAAAVAAELGGADKAVAVPVDVTSEEQIAGAFAAAALAFGGVDLVVNNAGISISKPLLETSARDWDLQHDIMARGSFLVSREAARVMIAQGLGGDIVYIASKNAVFAGPNNIAYSATKADQAHQVRLLAAELGEHGIRVNGVNPDGVVRGSGIFAGGWGAKRAAVYGVPEEKLGEFYAQRTILKREVLPEHVANAVFALTGGDLTHTTGLHVPVDAGVAAAFLR</sequence>
<evidence type="ECO:0000313" key="5">
    <source>
        <dbReference type="EMBL" id="AZS83424.1"/>
    </source>
</evidence>
<dbReference type="EMBL" id="CP029078">
    <property type="protein sequence ID" value="QCN89722.1"/>
    <property type="molecule type" value="Genomic_DNA"/>
</dbReference>
<dbReference type="Proteomes" id="UP000501753">
    <property type="component" value="Chromosome"/>
</dbReference>
<evidence type="ECO:0000256" key="1">
    <source>
        <dbReference type="ARBA" id="ARBA00006484"/>
    </source>
</evidence>
<dbReference type="Pfam" id="PF13561">
    <property type="entry name" value="adh_short_C2"/>
    <property type="match status" value="1"/>
</dbReference>
<dbReference type="NCBIfam" id="NF006189">
    <property type="entry name" value="PRK08324.1-3"/>
    <property type="match status" value="1"/>
</dbReference>
<dbReference type="Gene3D" id="3.40.225.10">
    <property type="entry name" value="Class II aldolase/adducin N-terminal domain"/>
    <property type="match status" value="1"/>
</dbReference>
<dbReference type="OrthoDB" id="9774430at2"/>